<keyword evidence="4" id="KW-0614">Plasmid</keyword>
<evidence type="ECO:0000256" key="2">
    <source>
        <dbReference type="RuleBase" id="RU003750"/>
    </source>
</evidence>
<dbReference type="GO" id="GO:0016780">
    <property type="term" value="F:phosphotransferase activity, for other substituted phosphate groups"/>
    <property type="evidence" value="ECO:0007669"/>
    <property type="project" value="InterPro"/>
</dbReference>
<dbReference type="RefSeq" id="WP_013389173.1">
    <property type="nucleotide sequence ID" value="NC_014633.1"/>
</dbReference>
<feature type="transmembrane region" description="Helical" evidence="3">
    <location>
        <begin position="109"/>
        <end position="132"/>
    </location>
</feature>
<keyword evidence="5" id="KW-1185">Reference proteome</keyword>
<comment type="similarity">
    <text evidence="2">Belongs to the CDP-alcohol phosphatidyltransferase class-I family.</text>
</comment>
<evidence type="ECO:0000256" key="1">
    <source>
        <dbReference type="ARBA" id="ARBA00022679"/>
    </source>
</evidence>
<dbReference type="InterPro" id="IPR043130">
    <property type="entry name" value="CDP-OH_PTrfase_TM_dom"/>
</dbReference>
<protein>
    <submittedName>
        <fullName evidence="4">CDP-alcohol phosphatidyltransferase</fullName>
    </submittedName>
</protein>
<evidence type="ECO:0000313" key="4">
    <source>
        <dbReference type="EMBL" id="ADO84521.1"/>
    </source>
</evidence>
<keyword evidence="3" id="KW-0472">Membrane</keyword>
<reference evidence="4 5" key="1">
    <citation type="journal article" date="2010" name="Stand. Genomic Sci.">
        <title>Complete genome sequence of Ilyobacter polytropus type strain (CuHbu1).</title>
        <authorList>
            <person name="Sikorski J."/>
            <person name="Chertkov O."/>
            <person name="Lapidus A."/>
            <person name="Nolan M."/>
            <person name="Lucas S."/>
            <person name="Del Rio T.G."/>
            <person name="Tice H."/>
            <person name="Cheng J.F."/>
            <person name="Tapia R."/>
            <person name="Han C."/>
            <person name="Goodwin L."/>
            <person name="Pitluck S."/>
            <person name="Liolios K."/>
            <person name="Ivanova N."/>
            <person name="Mavromatis K."/>
            <person name="Mikhailova N."/>
            <person name="Pati A."/>
            <person name="Chen A."/>
            <person name="Palaniappan K."/>
            <person name="Land M."/>
            <person name="Hauser L."/>
            <person name="Chang Y.J."/>
            <person name="Jeffries C.D."/>
            <person name="Brambilla E."/>
            <person name="Yasawong M."/>
            <person name="Rohde M."/>
            <person name="Pukall R."/>
            <person name="Spring S."/>
            <person name="Goker M."/>
            <person name="Woyke T."/>
            <person name="Bristow J."/>
            <person name="Eisen J.A."/>
            <person name="Markowitz V."/>
            <person name="Hugenholtz P."/>
            <person name="Kyrpides N.C."/>
            <person name="Klenk H.P."/>
        </authorList>
    </citation>
    <scope>NUCLEOTIDE SEQUENCE [LARGE SCALE GENOMIC DNA]</scope>
    <source>
        <strain evidence="5">ATCC 51220 / DSM 2926 / LMG 16218 / CuHBu1</strain>
        <plasmid evidence="5">pILYOP01</plasmid>
    </source>
</reference>
<dbReference type="InterPro" id="IPR000462">
    <property type="entry name" value="CDP-OH_P_trans"/>
</dbReference>
<dbReference type="Pfam" id="PF01066">
    <property type="entry name" value="CDP-OH_P_transf"/>
    <property type="match status" value="1"/>
</dbReference>
<organism evidence="4 5">
    <name type="scientific">Ilyobacter polytropus (strain ATCC 51220 / DSM 2926 / LMG 16218 / CuHBu1)</name>
    <dbReference type="NCBI Taxonomy" id="572544"/>
    <lineage>
        <taxon>Bacteria</taxon>
        <taxon>Fusobacteriati</taxon>
        <taxon>Fusobacteriota</taxon>
        <taxon>Fusobacteriia</taxon>
        <taxon>Fusobacteriales</taxon>
        <taxon>Fusobacteriaceae</taxon>
        <taxon>Ilyobacter</taxon>
    </lineage>
</organism>
<dbReference type="Gene3D" id="1.20.120.1760">
    <property type="match status" value="1"/>
</dbReference>
<feature type="transmembrane region" description="Helical" evidence="3">
    <location>
        <begin position="152"/>
        <end position="181"/>
    </location>
</feature>
<dbReference type="Proteomes" id="UP000006875">
    <property type="component" value="Plasmid pILYOP01"/>
</dbReference>
<gene>
    <name evidence="4" type="ordered locus">Ilyop_2766</name>
</gene>
<dbReference type="GO" id="GO:0008654">
    <property type="term" value="P:phospholipid biosynthetic process"/>
    <property type="evidence" value="ECO:0007669"/>
    <property type="project" value="InterPro"/>
</dbReference>
<keyword evidence="1 2" id="KW-0808">Transferase</keyword>
<sequence length="193" mass="21740">MLDTHARKHVQPIIEKVADFFMRYNFTANQVTVMAFFMGISTGIFIYFKMPLMAIAVLWLSGLLDAVDGTIARENGSTPFGTVMDITFDRLVEISVILGLAFRFSNTRMTMLILTCSIIFSMTVFLTTGMMAEKKGSKSFYYQAGVAERTEGFIFFTMMMLFTKYINPIGVVFLSAVIFTASQRLLEARKILG</sequence>
<dbReference type="GO" id="GO:0016020">
    <property type="term" value="C:membrane"/>
    <property type="evidence" value="ECO:0007669"/>
    <property type="project" value="InterPro"/>
</dbReference>
<keyword evidence="3" id="KW-0812">Transmembrane</keyword>
<accession>E3HD45</accession>
<evidence type="ECO:0000256" key="3">
    <source>
        <dbReference type="SAM" id="Phobius"/>
    </source>
</evidence>
<dbReference type="HOGENOM" id="CLU_080384_2_0_0"/>
<geneLocation type="plasmid" evidence="4 5">
    <name>pILYOP01</name>
</geneLocation>
<evidence type="ECO:0000313" key="5">
    <source>
        <dbReference type="Proteomes" id="UP000006875"/>
    </source>
</evidence>
<feature type="transmembrane region" description="Helical" evidence="3">
    <location>
        <begin position="31"/>
        <end position="60"/>
    </location>
</feature>
<dbReference type="OrthoDB" id="9790577at2"/>
<keyword evidence="3" id="KW-1133">Transmembrane helix</keyword>
<dbReference type="InterPro" id="IPR048254">
    <property type="entry name" value="CDP_ALCOHOL_P_TRANSF_CS"/>
</dbReference>
<name>E3HD45_ILYPC</name>
<dbReference type="KEGG" id="ipo:Ilyop_2766"/>
<dbReference type="AlphaFoldDB" id="E3HD45"/>
<dbReference type="PROSITE" id="PS00379">
    <property type="entry name" value="CDP_ALCOHOL_P_TRANSF"/>
    <property type="match status" value="1"/>
</dbReference>
<dbReference type="EMBL" id="CP002282">
    <property type="protein sequence ID" value="ADO84521.1"/>
    <property type="molecule type" value="Genomic_DNA"/>
</dbReference>
<proteinExistence type="inferred from homology"/>